<sequence length="167" mass="18963">MYISISDFIKEWNKEAILTQNVLDGLTDESLDQQVYPEGRTLGRIAWHFTTNIPDYLDHFGLKIERIESSENVPSSAREIAITFKNVSSHAAQIIEQQWTDESLGQIQEAFGRQETNASILMGLIKHIVHHRGQVTVLMRQAGIKPYGVYGPPKEDWIHLGVQNPPL</sequence>
<gene>
    <name evidence="4" type="ORF">SAMN05878482_10842</name>
</gene>
<comment type="similarity">
    <text evidence="1">Belongs to the DinB family.</text>
</comment>
<accession>A0A9X8WMM4</accession>
<dbReference type="InterPro" id="IPR007837">
    <property type="entry name" value="DinB"/>
</dbReference>
<keyword evidence="2 3" id="KW-0479">Metal-binding</keyword>
<feature type="binding site" evidence="3">
    <location>
        <position position="131"/>
    </location>
    <ligand>
        <name>a divalent metal cation</name>
        <dbReference type="ChEBI" id="CHEBI:60240"/>
    </ligand>
</feature>
<reference evidence="4 5" key="1">
    <citation type="submission" date="2017-01" db="EMBL/GenBank/DDBJ databases">
        <authorList>
            <person name="Varghese N."/>
            <person name="Submissions S."/>
        </authorList>
    </citation>
    <scope>NUCLEOTIDE SEQUENCE [LARGE SCALE GENOMIC DNA]</scope>
    <source>
        <strain evidence="4 5">RUG2-6</strain>
    </source>
</reference>
<feature type="binding site" evidence="3">
    <location>
        <position position="48"/>
    </location>
    <ligand>
        <name>a divalent metal cation</name>
        <dbReference type="ChEBI" id="CHEBI:60240"/>
    </ligand>
</feature>
<dbReference type="Pfam" id="PF05163">
    <property type="entry name" value="DinB"/>
    <property type="match status" value="1"/>
</dbReference>
<feature type="binding site" evidence="3">
    <location>
        <position position="127"/>
    </location>
    <ligand>
        <name>a divalent metal cation</name>
        <dbReference type="ChEBI" id="CHEBI:60240"/>
    </ligand>
</feature>
<evidence type="ECO:0000256" key="1">
    <source>
        <dbReference type="ARBA" id="ARBA00008635"/>
    </source>
</evidence>
<evidence type="ECO:0000256" key="2">
    <source>
        <dbReference type="ARBA" id="ARBA00022723"/>
    </source>
</evidence>
<name>A0A9X8WMM4_9BACI</name>
<dbReference type="Gene3D" id="1.20.120.450">
    <property type="entry name" value="dinb family like domain"/>
    <property type="match status" value="1"/>
</dbReference>
<evidence type="ECO:0000313" key="5">
    <source>
        <dbReference type="Proteomes" id="UP000185829"/>
    </source>
</evidence>
<protein>
    <submittedName>
        <fullName evidence="4">Uncharacterized damage-inducible protein DinB (Forms a four-helix bundle)</fullName>
    </submittedName>
</protein>
<dbReference type="Proteomes" id="UP000185829">
    <property type="component" value="Unassembled WGS sequence"/>
</dbReference>
<dbReference type="EMBL" id="FTMX01000008">
    <property type="protein sequence ID" value="SIR97665.1"/>
    <property type="molecule type" value="Genomic_DNA"/>
</dbReference>
<organism evidence="4 5">
    <name type="scientific">Peribacillus simplex</name>
    <dbReference type="NCBI Taxonomy" id="1478"/>
    <lineage>
        <taxon>Bacteria</taxon>
        <taxon>Bacillati</taxon>
        <taxon>Bacillota</taxon>
        <taxon>Bacilli</taxon>
        <taxon>Bacillales</taxon>
        <taxon>Bacillaceae</taxon>
        <taxon>Peribacillus</taxon>
    </lineage>
</organism>
<dbReference type="SUPFAM" id="SSF109854">
    <property type="entry name" value="DinB/YfiT-like putative metalloenzymes"/>
    <property type="match status" value="1"/>
</dbReference>
<comment type="caution">
    <text evidence="4">The sequence shown here is derived from an EMBL/GenBank/DDBJ whole genome shotgun (WGS) entry which is preliminary data.</text>
</comment>
<dbReference type="AlphaFoldDB" id="A0A9X8WMM4"/>
<proteinExistence type="inferred from homology"/>
<evidence type="ECO:0000313" key="4">
    <source>
        <dbReference type="EMBL" id="SIR97665.1"/>
    </source>
</evidence>
<dbReference type="RefSeq" id="WP_076371291.1">
    <property type="nucleotide sequence ID" value="NZ_FTMX01000008.1"/>
</dbReference>
<dbReference type="GO" id="GO:0046872">
    <property type="term" value="F:metal ion binding"/>
    <property type="evidence" value="ECO:0007669"/>
    <property type="project" value="UniProtKB-KW"/>
</dbReference>
<evidence type="ECO:0000256" key="3">
    <source>
        <dbReference type="PIRSR" id="PIRSR607837-1"/>
    </source>
</evidence>
<dbReference type="InterPro" id="IPR034660">
    <property type="entry name" value="DinB/YfiT-like"/>
</dbReference>